<dbReference type="GO" id="GO:0006152">
    <property type="term" value="P:purine nucleoside catabolic process"/>
    <property type="evidence" value="ECO:0007669"/>
    <property type="project" value="TreeGrafter"/>
</dbReference>
<dbReference type="Proteomes" id="UP000680865">
    <property type="component" value="Unassembled WGS sequence"/>
</dbReference>
<dbReference type="InterPro" id="IPR002125">
    <property type="entry name" value="CMP_dCMP_dom"/>
</dbReference>
<dbReference type="GO" id="GO:0047974">
    <property type="term" value="F:guanosine deaminase activity"/>
    <property type="evidence" value="ECO:0007669"/>
    <property type="project" value="TreeGrafter"/>
</dbReference>
<keyword evidence="3" id="KW-1185">Reference proteome</keyword>
<dbReference type="InterPro" id="IPR016193">
    <property type="entry name" value="Cytidine_deaminase-like"/>
</dbReference>
<evidence type="ECO:0000259" key="1">
    <source>
        <dbReference type="PROSITE" id="PS51747"/>
    </source>
</evidence>
<dbReference type="Gene3D" id="3.40.140.10">
    <property type="entry name" value="Cytidine Deaminase, domain 2"/>
    <property type="match status" value="1"/>
</dbReference>
<reference evidence="2" key="1">
    <citation type="submission" date="2021-03" db="EMBL/GenBank/DDBJ databases">
        <title>Whole genome shotgun sequence of Actinoplanes consettensis NBRC 14913.</title>
        <authorList>
            <person name="Komaki H."/>
            <person name="Tamura T."/>
        </authorList>
    </citation>
    <scope>NUCLEOTIDE SEQUENCE</scope>
    <source>
        <strain evidence="2">NBRC 14913</strain>
    </source>
</reference>
<feature type="domain" description="CMP/dCMP-type deaminase" evidence="1">
    <location>
        <begin position="5"/>
        <end position="116"/>
    </location>
</feature>
<dbReference type="PANTHER" id="PTHR11079:SF161">
    <property type="entry name" value="CMP_DCMP-TYPE DEAMINASE DOMAIN-CONTAINING PROTEIN"/>
    <property type="match status" value="1"/>
</dbReference>
<accession>A0A919SKY6</accession>
<dbReference type="Pfam" id="PF00383">
    <property type="entry name" value="dCMP_cyt_deam_1"/>
    <property type="match status" value="1"/>
</dbReference>
<organism evidence="2 3">
    <name type="scientific">Winogradskya consettensis</name>
    <dbReference type="NCBI Taxonomy" id="113560"/>
    <lineage>
        <taxon>Bacteria</taxon>
        <taxon>Bacillati</taxon>
        <taxon>Actinomycetota</taxon>
        <taxon>Actinomycetes</taxon>
        <taxon>Micromonosporales</taxon>
        <taxon>Micromonosporaceae</taxon>
        <taxon>Winogradskya</taxon>
    </lineage>
</organism>
<evidence type="ECO:0000313" key="2">
    <source>
        <dbReference type="EMBL" id="GIM73352.1"/>
    </source>
</evidence>
<dbReference type="PANTHER" id="PTHR11079">
    <property type="entry name" value="CYTOSINE DEAMINASE FAMILY MEMBER"/>
    <property type="match status" value="1"/>
</dbReference>
<dbReference type="AlphaFoldDB" id="A0A919SKY6"/>
<dbReference type="CDD" id="cd01285">
    <property type="entry name" value="nucleoside_deaminase"/>
    <property type="match status" value="1"/>
</dbReference>
<dbReference type="SUPFAM" id="SSF53927">
    <property type="entry name" value="Cytidine deaminase-like"/>
    <property type="match status" value="1"/>
</dbReference>
<dbReference type="PROSITE" id="PS51747">
    <property type="entry name" value="CYT_DCMP_DEAMINASES_2"/>
    <property type="match status" value="1"/>
</dbReference>
<protein>
    <recommendedName>
        <fullName evidence="1">CMP/dCMP-type deaminase domain-containing protein</fullName>
    </recommendedName>
</protein>
<comment type="caution">
    <text evidence="2">The sequence shown here is derived from an EMBL/GenBank/DDBJ whole genome shotgun (WGS) entry which is preliminary data.</text>
</comment>
<gene>
    <name evidence="2" type="ORF">Aco04nite_34820</name>
</gene>
<dbReference type="RefSeq" id="WP_212998269.1">
    <property type="nucleotide sequence ID" value="NZ_BAAATW010000023.1"/>
</dbReference>
<dbReference type="EMBL" id="BOQP01000017">
    <property type="protein sequence ID" value="GIM73352.1"/>
    <property type="molecule type" value="Genomic_DNA"/>
</dbReference>
<evidence type="ECO:0000313" key="3">
    <source>
        <dbReference type="Proteomes" id="UP000680865"/>
    </source>
</evidence>
<sequence>MADLAEREALTLVVQLATDNALAGQLPFAAVVVRDGTEVGRGVNTALADLDPSAHAEVTAIRDAAQRLGTLDLSGTIIYSSCEPCAICRLIAAASGISEIVYAAPKELVPPTIDSAPATTARLITAVTAVLPHIARPGTTDTDVTTPFTTLH</sequence>
<name>A0A919SKY6_9ACTN</name>
<proteinExistence type="predicted"/>